<protein>
    <recommendedName>
        <fullName evidence="3">Capsule polysaccharide biosynthesis protein</fullName>
    </recommendedName>
</protein>
<organism evidence="1 2">
    <name type="scientific">Isoptericola halotolerans</name>
    <dbReference type="NCBI Taxonomy" id="300560"/>
    <lineage>
        <taxon>Bacteria</taxon>
        <taxon>Bacillati</taxon>
        <taxon>Actinomycetota</taxon>
        <taxon>Actinomycetes</taxon>
        <taxon>Micrococcales</taxon>
        <taxon>Promicromonosporaceae</taxon>
        <taxon>Isoptericola</taxon>
    </lineage>
</organism>
<name>A0ABX2A4I8_9MICO</name>
<evidence type="ECO:0008006" key="3">
    <source>
        <dbReference type="Google" id="ProtNLM"/>
    </source>
</evidence>
<dbReference type="InterPro" id="IPR010866">
    <property type="entry name" value="A-2_8-polyST"/>
</dbReference>
<comment type="caution">
    <text evidence="1">The sequence shown here is derived from an EMBL/GenBank/DDBJ whole genome shotgun (WGS) entry which is preliminary data.</text>
</comment>
<dbReference type="Pfam" id="PF07388">
    <property type="entry name" value="A-2_8-polyST"/>
    <property type="match status" value="1"/>
</dbReference>
<proteinExistence type="predicted"/>
<accession>A0ABX2A4I8</accession>
<evidence type="ECO:0000313" key="1">
    <source>
        <dbReference type="EMBL" id="NOV97569.1"/>
    </source>
</evidence>
<keyword evidence="2" id="KW-1185">Reference proteome</keyword>
<sequence length="489" mass="52677">MSAVTTQIVTASTLFGAATVAAAWDAGALPRRDRTVLVVQHNVPAPECSDDFTASPAFAALGDRFDAVVAWNDVVTPHHPKEWKPRPADVPLWERLLRQRWDLGDGPLEIVGESVATPPTGALVAIFASAAVSVYADGLMVYGPTRFDLRHEVGGRVERLLHLDLLPGVRPTLLAEWDVPGAVVPAEAFRKVVGALTEQAVATDVARAEREGPTNGHAAVVPRTLADRLPEEGTYALLLGQYMAAIGLLTEAEEAELHRGMVDAAAERGFTRVLLKPHPSAPRQGTAELVEHARTVGVDLEVAPAAVLAESLYGESAPGLVVSCFSTALATARALYGVPTLNVGTGMLLERLEPYPNSNRVPAVVVDALGRQDGRWQDPAAMQRLVRAVSYCQQPRLLARFRDESADLLRELDDATLRQWFRRKRLTALALPGGMPVPRWRSARVIASVDALDRRLLGGRLRRLVRRRYAGAGDDLQAAVGAAKGQLDG</sequence>
<dbReference type="Proteomes" id="UP000757540">
    <property type="component" value="Unassembled WGS sequence"/>
</dbReference>
<evidence type="ECO:0000313" key="2">
    <source>
        <dbReference type="Proteomes" id="UP000757540"/>
    </source>
</evidence>
<dbReference type="RefSeq" id="WP_216645453.1">
    <property type="nucleotide sequence ID" value="NZ_BAAAML010000009.1"/>
</dbReference>
<dbReference type="EMBL" id="JABEZU010000002">
    <property type="protein sequence ID" value="NOV97569.1"/>
    <property type="molecule type" value="Genomic_DNA"/>
</dbReference>
<reference evidence="1 2" key="1">
    <citation type="submission" date="2020-05" db="EMBL/GenBank/DDBJ databases">
        <title>Genomic Encyclopedia of Type Strains, Phase III (KMG-III): the genomes of soil and plant-associated and newly described type strains.</title>
        <authorList>
            <person name="Whitman W."/>
        </authorList>
    </citation>
    <scope>NUCLEOTIDE SEQUENCE [LARGE SCALE GENOMIC DNA]</scope>
    <source>
        <strain evidence="1 2">KCTC 19046</strain>
    </source>
</reference>
<gene>
    <name evidence="1" type="ORF">HDG69_002144</name>
</gene>